<evidence type="ECO:0000256" key="2">
    <source>
        <dbReference type="ARBA" id="ARBA00022448"/>
    </source>
</evidence>
<feature type="transmembrane region" description="Helical" evidence="9">
    <location>
        <begin position="88"/>
        <end position="109"/>
    </location>
</feature>
<feature type="transmembrane region" description="Helical" evidence="9">
    <location>
        <begin position="129"/>
        <end position="153"/>
    </location>
</feature>
<comment type="subunit">
    <text evidence="9">The complex comprises the extracytoplasmic solute receptor protein and the two transmembrane proteins.</text>
</comment>
<comment type="function">
    <text evidence="9">Part of the tripartite ATP-independent periplasmic (TRAP) transport system.</text>
</comment>
<sequence length="179" mass="19505">MTTILRVIDAIAGALALLGRCVIFALIVAMLYEVVARYAFGAPTLWAFDISYMLNGSVFLLGAAYALRCDVHVRIDFLSQRMPMRAQQLLNGAVFLLVMTPITTIFAWVASKKAWKALITGEVESVSPWAPVVWPFYTVIAVGLAALALQFLAEAIKLLSGRKNPGEAPGELDGMEENQ</sequence>
<name>A0A521DRV2_9RHOB</name>
<feature type="domain" description="Tripartite ATP-independent periplasmic transporters DctQ component" evidence="10">
    <location>
        <begin position="26"/>
        <end position="159"/>
    </location>
</feature>
<keyword evidence="4 9" id="KW-0997">Cell inner membrane</keyword>
<evidence type="ECO:0000313" key="11">
    <source>
        <dbReference type="EMBL" id="SMO74473.1"/>
    </source>
</evidence>
<feature type="transmembrane region" description="Helical" evidence="9">
    <location>
        <begin position="44"/>
        <end position="67"/>
    </location>
</feature>
<keyword evidence="2 9" id="KW-0813">Transport</keyword>
<proteinExistence type="inferred from homology"/>
<dbReference type="Pfam" id="PF04290">
    <property type="entry name" value="DctQ"/>
    <property type="match status" value="1"/>
</dbReference>
<evidence type="ECO:0000313" key="12">
    <source>
        <dbReference type="Proteomes" id="UP000319555"/>
    </source>
</evidence>
<dbReference type="GO" id="GO:0005886">
    <property type="term" value="C:plasma membrane"/>
    <property type="evidence" value="ECO:0007669"/>
    <property type="project" value="UniProtKB-SubCell"/>
</dbReference>
<dbReference type="RefSeq" id="WP_142637832.1">
    <property type="nucleotide sequence ID" value="NZ_CANLVA010000006.1"/>
</dbReference>
<evidence type="ECO:0000256" key="9">
    <source>
        <dbReference type="RuleBase" id="RU369079"/>
    </source>
</evidence>
<comment type="subcellular location">
    <subcellularLocation>
        <location evidence="1 9">Cell inner membrane</location>
        <topology evidence="1 9">Multi-pass membrane protein</topology>
    </subcellularLocation>
</comment>
<dbReference type="PANTHER" id="PTHR35011">
    <property type="entry name" value="2,3-DIKETO-L-GULONATE TRAP TRANSPORTER SMALL PERMEASE PROTEIN YIAM"/>
    <property type="match status" value="1"/>
</dbReference>
<reference evidence="11 12" key="1">
    <citation type="submission" date="2017-05" db="EMBL/GenBank/DDBJ databases">
        <authorList>
            <person name="Varghese N."/>
            <person name="Submissions S."/>
        </authorList>
    </citation>
    <scope>NUCLEOTIDE SEQUENCE [LARGE SCALE GENOMIC DNA]</scope>
    <source>
        <strain evidence="11 12">DSM 28009</strain>
    </source>
</reference>
<evidence type="ECO:0000256" key="1">
    <source>
        <dbReference type="ARBA" id="ARBA00004429"/>
    </source>
</evidence>
<evidence type="ECO:0000256" key="6">
    <source>
        <dbReference type="ARBA" id="ARBA00022989"/>
    </source>
</evidence>
<evidence type="ECO:0000256" key="4">
    <source>
        <dbReference type="ARBA" id="ARBA00022519"/>
    </source>
</evidence>
<keyword evidence="12" id="KW-1185">Reference proteome</keyword>
<keyword evidence="5 9" id="KW-0812">Transmembrane</keyword>
<dbReference type="EMBL" id="FXTE01000007">
    <property type="protein sequence ID" value="SMO74473.1"/>
    <property type="molecule type" value="Genomic_DNA"/>
</dbReference>
<evidence type="ECO:0000256" key="7">
    <source>
        <dbReference type="ARBA" id="ARBA00023136"/>
    </source>
</evidence>
<feature type="transmembrane region" description="Helical" evidence="9">
    <location>
        <begin position="7"/>
        <end position="32"/>
    </location>
</feature>
<keyword evidence="6 9" id="KW-1133">Transmembrane helix</keyword>
<dbReference type="InterPro" id="IPR055348">
    <property type="entry name" value="DctQ"/>
</dbReference>
<keyword evidence="7 9" id="KW-0472">Membrane</keyword>
<dbReference type="GO" id="GO:0022857">
    <property type="term" value="F:transmembrane transporter activity"/>
    <property type="evidence" value="ECO:0007669"/>
    <property type="project" value="UniProtKB-UniRule"/>
</dbReference>
<organism evidence="11 12">
    <name type="scientific">Ruegeria faecimaris</name>
    <dbReference type="NCBI Taxonomy" id="686389"/>
    <lineage>
        <taxon>Bacteria</taxon>
        <taxon>Pseudomonadati</taxon>
        <taxon>Pseudomonadota</taxon>
        <taxon>Alphaproteobacteria</taxon>
        <taxon>Rhodobacterales</taxon>
        <taxon>Roseobacteraceae</taxon>
        <taxon>Ruegeria</taxon>
    </lineage>
</organism>
<comment type="similarity">
    <text evidence="8 9">Belongs to the TRAP transporter small permease family.</text>
</comment>
<dbReference type="InterPro" id="IPR007387">
    <property type="entry name" value="TRAP_DctQ"/>
</dbReference>
<accession>A0A521DRV2</accession>
<dbReference type="Proteomes" id="UP000319555">
    <property type="component" value="Unassembled WGS sequence"/>
</dbReference>
<evidence type="ECO:0000256" key="3">
    <source>
        <dbReference type="ARBA" id="ARBA00022475"/>
    </source>
</evidence>
<dbReference type="OrthoDB" id="4250245at2"/>
<keyword evidence="3" id="KW-1003">Cell membrane</keyword>
<gene>
    <name evidence="11" type="ORF">SAMN06265380_107118</name>
</gene>
<dbReference type="AlphaFoldDB" id="A0A521DRV2"/>
<evidence type="ECO:0000259" key="10">
    <source>
        <dbReference type="Pfam" id="PF04290"/>
    </source>
</evidence>
<evidence type="ECO:0000256" key="8">
    <source>
        <dbReference type="ARBA" id="ARBA00038436"/>
    </source>
</evidence>
<protein>
    <recommendedName>
        <fullName evidence="9">TRAP transporter small permease protein</fullName>
    </recommendedName>
</protein>
<evidence type="ECO:0000256" key="5">
    <source>
        <dbReference type="ARBA" id="ARBA00022692"/>
    </source>
</evidence>